<dbReference type="EMBL" id="CAFABF010000039">
    <property type="protein sequence ID" value="CAB4829191.1"/>
    <property type="molecule type" value="Genomic_DNA"/>
</dbReference>
<sequence length="253" mass="28324">MAEKVFNPMSIMDGNYRVTRRANFTKIGTFKSSTVGSVIDFAFNMTFGSKGEHRHSRSGGTISRGNLEIFTNTFQGKLSEFAVANVLYKHKDFKEPDLSTHGLGVWEDADFQLGENAIAVKSTKSYGNLILLESKDWDLQGKYLASVTESRTYSHIVLVRIKPDAEEILRKFRSNLNNDIVLEDLRTLILGLEWEYDIPGYITNADLKSVIKNGLLIPKGALLNGAVKMDAENFYVQAGDLRSIIELSSDLML</sequence>
<name>A0A6J7A8M2_9ZZZZ</name>
<reference evidence="1" key="1">
    <citation type="submission" date="2020-05" db="EMBL/GenBank/DDBJ databases">
        <authorList>
            <person name="Chiriac C."/>
            <person name="Salcher M."/>
            <person name="Ghai R."/>
            <person name="Kavagutti S V."/>
        </authorList>
    </citation>
    <scope>NUCLEOTIDE SEQUENCE</scope>
</reference>
<proteinExistence type="predicted"/>
<protein>
    <submittedName>
        <fullName evidence="1">Unannotated protein</fullName>
    </submittedName>
</protein>
<gene>
    <name evidence="1" type="ORF">UFOPK3167_00841</name>
</gene>
<accession>A0A6J7A8M2</accession>
<organism evidence="1">
    <name type="scientific">freshwater metagenome</name>
    <dbReference type="NCBI Taxonomy" id="449393"/>
    <lineage>
        <taxon>unclassified sequences</taxon>
        <taxon>metagenomes</taxon>
        <taxon>ecological metagenomes</taxon>
    </lineage>
</organism>
<dbReference type="AlphaFoldDB" id="A0A6J7A8M2"/>
<evidence type="ECO:0000313" key="1">
    <source>
        <dbReference type="EMBL" id="CAB4829191.1"/>
    </source>
</evidence>